<evidence type="ECO:0000313" key="3">
    <source>
        <dbReference type="Proteomes" id="UP000807469"/>
    </source>
</evidence>
<dbReference type="EMBL" id="MU155181">
    <property type="protein sequence ID" value="KAF9481283.1"/>
    <property type="molecule type" value="Genomic_DNA"/>
</dbReference>
<evidence type="ECO:0000313" key="2">
    <source>
        <dbReference type="EMBL" id="KAF9481283.1"/>
    </source>
</evidence>
<reference evidence="2" key="1">
    <citation type="submission" date="2020-11" db="EMBL/GenBank/DDBJ databases">
        <authorList>
            <consortium name="DOE Joint Genome Institute"/>
            <person name="Ahrendt S."/>
            <person name="Riley R."/>
            <person name="Andreopoulos W."/>
            <person name="Labutti K."/>
            <person name="Pangilinan J."/>
            <person name="Ruiz-Duenas F.J."/>
            <person name="Barrasa J.M."/>
            <person name="Sanchez-Garcia M."/>
            <person name="Camarero S."/>
            <person name="Miyauchi S."/>
            <person name="Serrano A."/>
            <person name="Linde D."/>
            <person name="Babiker R."/>
            <person name="Drula E."/>
            <person name="Ayuso-Fernandez I."/>
            <person name="Pacheco R."/>
            <person name="Padilla G."/>
            <person name="Ferreira P."/>
            <person name="Barriuso J."/>
            <person name="Kellner H."/>
            <person name="Castanera R."/>
            <person name="Alfaro M."/>
            <person name="Ramirez L."/>
            <person name="Pisabarro A.G."/>
            <person name="Kuo A."/>
            <person name="Tritt A."/>
            <person name="Lipzen A."/>
            <person name="He G."/>
            <person name="Yan M."/>
            <person name="Ng V."/>
            <person name="Cullen D."/>
            <person name="Martin F."/>
            <person name="Rosso M.-N."/>
            <person name="Henrissat B."/>
            <person name="Hibbett D."/>
            <person name="Martinez A.T."/>
            <person name="Grigoriev I.V."/>
        </authorList>
    </citation>
    <scope>NUCLEOTIDE SEQUENCE</scope>
    <source>
        <strain evidence="2">CIRM-BRFM 674</strain>
    </source>
</reference>
<feature type="domain" description="Dienelactone hydrolase" evidence="1">
    <location>
        <begin position="38"/>
        <end position="252"/>
    </location>
</feature>
<dbReference type="Gene3D" id="3.40.50.1820">
    <property type="entry name" value="alpha/beta hydrolase"/>
    <property type="match status" value="1"/>
</dbReference>
<sequence length="260" mass="29172">MTTSDTSPLLAGTFTDCCFTAFKHEGDPVGRIETIAGFQTYLSDPPADTTGPKKVILFFSDVYGPFYNTAKLLQDFFASHGFYVLGVDYFFGDYYHHHRDTPGYNLVGWVENKLKEALSVTPKWIDEVRKIHGEDALYCSVGYCFGGPFTTDLAATDKVVAAAFAHPAFITEDQFRKVKKPLLLSCAETDHTFPTHARHKAEDILAEVKATYYVQVFSGVEHGFTRGDTTVENIRWARQQSAESIVAWFKRFIALETKSS</sequence>
<evidence type="ECO:0000259" key="1">
    <source>
        <dbReference type="Pfam" id="PF01738"/>
    </source>
</evidence>
<dbReference type="InterPro" id="IPR029058">
    <property type="entry name" value="AB_hydrolase_fold"/>
</dbReference>
<dbReference type="GO" id="GO:0016787">
    <property type="term" value="F:hydrolase activity"/>
    <property type="evidence" value="ECO:0007669"/>
    <property type="project" value="InterPro"/>
</dbReference>
<proteinExistence type="predicted"/>
<dbReference type="OrthoDB" id="1393670at2759"/>
<dbReference type="PANTHER" id="PTHR17630:SF44">
    <property type="entry name" value="PROTEIN AIM2"/>
    <property type="match status" value="1"/>
</dbReference>
<dbReference type="AlphaFoldDB" id="A0A9P6D341"/>
<dbReference type="SUPFAM" id="SSF53474">
    <property type="entry name" value="alpha/beta-Hydrolases"/>
    <property type="match status" value="1"/>
</dbReference>
<name>A0A9P6D341_9AGAR</name>
<dbReference type="Proteomes" id="UP000807469">
    <property type="component" value="Unassembled WGS sequence"/>
</dbReference>
<organism evidence="2 3">
    <name type="scientific">Pholiota conissans</name>
    <dbReference type="NCBI Taxonomy" id="109636"/>
    <lineage>
        <taxon>Eukaryota</taxon>
        <taxon>Fungi</taxon>
        <taxon>Dikarya</taxon>
        <taxon>Basidiomycota</taxon>
        <taxon>Agaricomycotina</taxon>
        <taxon>Agaricomycetes</taxon>
        <taxon>Agaricomycetidae</taxon>
        <taxon>Agaricales</taxon>
        <taxon>Agaricineae</taxon>
        <taxon>Strophariaceae</taxon>
        <taxon>Pholiota</taxon>
    </lineage>
</organism>
<dbReference type="InterPro" id="IPR002925">
    <property type="entry name" value="Dienelactn_hydro"/>
</dbReference>
<protein>
    <submittedName>
        <fullName evidence="2">Alpha/beta-hydrolase</fullName>
    </submittedName>
</protein>
<dbReference type="Pfam" id="PF01738">
    <property type="entry name" value="DLH"/>
    <property type="match status" value="1"/>
</dbReference>
<keyword evidence="3" id="KW-1185">Reference proteome</keyword>
<gene>
    <name evidence="2" type="ORF">BDN70DRAFT_919971</name>
</gene>
<dbReference type="PANTHER" id="PTHR17630">
    <property type="entry name" value="DIENELACTONE HYDROLASE"/>
    <property type="match status" value="1"/>
</dbReference>
<accession>A0A9P6D341</accession>
<comment type="caution">
    <text evidence="2">The sequence shown here is derived from an EMBL/GenBank/DDBJ whole genome shotgun (WGS) entry which is preliminary data.</text>
</comment>